<sequence length="185" mass="19644">MEACKSIMLARVIFFAAVTAATLAVILLPLLSPVPRKSAEDQSGPRLALSFYIHPPSVGSRPHQQASPHGNSAFVFRHELREGPANTSRVIGRARGVVVPAQRAADKLSAFNIVHVALDTPPYSGSLSVEARRVGRRAREELVVVGGTGAFAFARGFAAFAATGGAIYHLDLRLRFPADPPTIPG</sequence>
<proteinExistence type="inferred from homology"/>
<dbReference type="AlphaFoldDB" id="A0AAQ3JM59"/>
<organism evidence="6 7">
    <name type="scientific">Canna indica</name>
    <name type="common">Indian-shot</name>
    <dbReference type="NCBI Taxonomy" id="4628"/>
    <lineage>
        <taxon>Eukaryota</taxon>
        <taxon>Viridiplantae</taxon>
        <taxon>Streptophyta</taxon>
        <taxon>Embryophyta</taxon>
        <taxon>Tracheophyta</taxon>
        <taxon>Spermatophyta</taxon>
        <taxon>Magnoliopsida</taxon>
        <taxon>Liliopsida</taxon>
        <taxon>Zingiberales</taxon>
        <taxon>Cannaceae</taxon>
        <taxon>Canna</taxon>
    </lineage>
</organism>
<accession>A0AAQ3JM59</accession>
<evidence type="ECO:0000313" key="7">
    <source>
        <dbReference type="Proteomes" id="UP001327560"/>
    </source>
</evidence>
<feature type="transmembrane region" description="Helical" evidence="5">
    <location>
        <begin position="142"/>
        <end position="168"/>
    </location>
</feature>
<reference evidence="6 7" key="1">
    <citation type="submission" date="2023-10" db="EMBL/GenBank/DDBJ databases">
        <title>Chromosome-scale genome assembly provides insights into flower coloration mechanisms of Canna indica.</title>
        <authorList>
            <person name="Li C."/>
        </authorList>
    </citation>
    <scope>NUCLEOTIDE SEQUENCE [LARGE SCALE GENOMIC DNA]</scope>
    <source>
        <tissue evidence="6">Flower</tissue>
    </source>
</reference>
<evidence type="ECO:0000256" key="5">
    <source>
        <dbReference type="SAM" id="Phobius"/>
    </source>
</evidence>
<gene>
    <name evidence="6" type="ORF">Cni_G00927</name>
</gene>
<comment type="function">
    <text evidence="4">Dirigent proteins impart stereoselectivity on the phenoxy radical-coupling reaction, yielding optically active lignans from two molecules of coniferyl alcohol in the biosynthesis of lignans, flavonolignans, and alkaloids and thus plays a central role in plant secondary metabolism.</text>
</comment>
<dbReference type="EMBL" id="CP136890">
    <property type="protein sequence ID" value="WOK92236.1"/>
    <property type="molecule type" value="Genomic_DNA"/>
</dbReference>
<evidence type="ECO:0000256" key="1">
    <source>
        <dbReference type="ARBA" id="ARBA00010746"/>
    </source>
</evidence>
<dbReference type="Proteomes" id="UP001327560">
    <property type="component" value="Chromosome 1"/>
</dbReference>
<evidence type="ECO:0000256" key="4">
    <source>
        <dbReference type="RuleBase" id="RU363099"/>
    </source>
</evidence>
<dbReference type="GO" id="GO:0009699">
    <property type="term" value="P:phenylpropanoid biosynthetic process"/>
    <property type="evidence" value="ECO:0007669"/>
    <property type="project" value="UniProtKB-ARBA"/>
</dbReference>
<dbReference type="InterPro" id="IPR044859">
    <property type="entry name" value="Allene_oxi_cyc_Dirigent"/>
</dbReference>
<dbReference type="Gene3D" id="2.40.480.10">
    <property type="entry name" value="Allene oxide cyclase-like"/>
    <property type="match status" value="1"/>
</dbReference>
<dbReference type="Pfam" id="PF03018">
    <property type="entry name" value="Dirigent"/>
    <property type="match status" value="1"/>
</dbReference>
<comment type="subcellular location">
    <subcellularLocation>
        <location evidence="4">Secreted</location>
        <location evidence="4">Extracellular space</location>
        <location evidence="4">Apoplast</location>
    </subcellularLocation>
</comment>
<keyword evidence="5" id="KW-0472">Membrane</keyword>
<dbReference type="GO" id="GO:0048046">
    <property type="term" value="C:apoplast"/>
    <property type="evidence" value="ECO:0007669"/>
    <property type="project" value="UniProtKB-SubCell"/>
</dbReference>
<dbReference type="InterPro" id="IPR004265">
    <property type="entry name" value="Dirigent"/>
</dbReference>
<comment type="similarity">
    <text evidence="1 4">Belongs to the plant dirigent protein family.</text>
</comment>
<evidence type="ECO:0000256" key="3">
    <source>
        <dbReference type="ARBA" id="ARBA00022525"/>
    </source>
</evidence>
<evidence type="ECO:0000313" key="6">
    <source>
        <dbReference type="EMBL" id="WOK92236.1"/>
    </source>
</evidence>
<keyword evidence="3 4" id="KW-0964">Secreted</keyword>
<keyword evidence="4" id="KW-0052">Apoplast</keyword>
<dbReference type="PANTHER" id="PTHR21495">
    <property type="entry name" value="NUCLEOPORIN-RELATED"/>
    <property type="match status" value="1"/>
</dbReference>
<comment type="subunit">
    <text evidence="2 4">Homodimer.</text>
</comment>
<keyword evidence="5" id="KW-1133">Transmembrane helix</keyword>
<evidence type="ECO:0000256" key="2">
    <source>
        <dbReference type="ARBA" id="ARBA00011738"/>
    </source>
</evidence>
<protein>
    <recommendedName>
        <fullName evidence="4">Dirigent protein</fullName>
    </recommendedName>
</protein>
<name>A0AAQ3JM59_9LILI</name>
<keyword evidence="5" id="KW-0812">Transmembrane</keyword>
<keyword evidence="7" id="KW-1185">Reference proteome</keyword>
<feature type="transmembrane region" description="Helical" evidence="5">
    <location>
        <begin position="12"/>
        <end position="31"/>
    </location>
</feature>